<dbReference type="Proteomes" id="UP000188929">
    <property type="component" value="Unassembled WGS sequence"/>
</dbReference>
<feature type="region of interest" description="Disordered" evidence="1">
    <location>
        <begin position="342"/>
        <end position="370"/>
    </location>
</feature>
<dbReference type="InterPro" id="IPR039498">
    <property type="entry name" value="NTP_transf_5"/>
</dbReference>
<evidence type="ECO:0008006" key="4">
    <source>
        <dbReference type="Google" id="ProtNLM"/>
    </source>
</evidence>
<evidence type="ECO:0000256" key="1">
    <source>
        <dbReference type="SAM" id="MobiDB-lite"/>
    </source>
</evidence>
<dbReference type="OrthoDB" id="3213276at2"/>
<reference evidence="3" key="1">
    <citation type="submission" date="2016-10" db="EMBL/GenBank/DDBJ databases">
        <title>Frankia sp. NRRL B-16386 Genome sequencing.</title>
        <authorList>
            <person name="Ghodhbane-Gtari F."/>
            <person name="Swanson E."/>
            <person name="Gueddou A."/>
            <person name="Hezbri K."/>
            <person name="Ktari K."/>
            <person name="Nouioui I."/>
            <person name="Morris K."/>
            <person name="Simpson S."/>
            <person name="Abebe-Akele F."/>
            <person name="Thomas K."/>
            <person name="Gtari M."/>
            <person name="Tisa L.S."/>
        </authorList>
    </citation>
    <scope>NUCLEOTIDE SEQUENCE [LARGE SCALE GENOMIC DNA]</scope>
    <source>
        <strain evidence="3">NRRL B-16386</strain>
    </source>
</reference>
<organism evidence="2 3">
    <name type="scientific">Pseudofrankia asymbiotica</name>
    <dbReference type="NCBI Taxonomy" id="1834516"/>
    <lineage>
        <taxon>Bacteria</taxon>
        <taxon>Bacillati</taxon>
        <taxon>Actinomycetota</taxon>
        <taxon>Actinomycetes</taxon>
        <taxon>Frankiales</taxon>
        <taxon>Frankiaceae</taxon>
        <taxon>Pseudofrankia</taxon>
    </lineage>
</organism>
<proteinExistence type="predicted"/>
<name>A0A1V2I1W9_9ACTN</name>
<dbReference type="RefSeq" id="WP_076821050.1">
    <property type="nucleotide sequence ID" value="NZ_MOMC01000076.1"/>
</dbReference>
<protein>
    <recommendedName>
        <fullName evidence="4">Nucleotidyltransferase</fullName>
    </recommendedName>
</protein>
<dbReference type="AlphaFoldDB" id="A0A1V2I1W9"/>
<feature type="region of interest" description="Disordered" evidence="1">
    <location>
        <begin position="1"/>
        <end position="26"/>
    </location>
</feature>
<keyword evidence="3" id="KW-1185">Reference proteome</keyword>
<evidence type="ECO:0000313" key="3">
    <source>
        <dbReference type="Proteomes" id="UP000188929"/>
    </source>
</evidence>
<comment type="caution">
    <text evidence="2">The sequence shown here is derived from an EMBL/GenBank/DDBJ whole genome shotgun (WGS) entry which is preliminary data.</text>
</comment>
<sequence>MSVPIRRSAPAGAIPPDGGSNDVRPTCPSVLAGPSGPPSPDATDRVARAARALAQDAADALLIERLHRAGIRPMLLKGSVTARRLYPGEHRPRADCDLLVHPAQFAQARAVLVAAGLRPYDPCPYAQMFGHPTGQAVDLHWTLPVATVRAERLWAVLSRHTAEFRLGGTVVATLDLPAHACHLAIHAMSTPARSQAARRDLDRAAALVPLVTWREAMRVADELGARPAVVAALRTGSPGCRRLADALGLPVRVPFAQRLWLADTSLLLTARQVLRAAPAEHRRVMLRRWLLPTMAEIALWGERPEVRASTPTVLPPLGRMLWYRVRQVVVFAVAIHRAARAPAGSRRPDEPALSAPRPPDTYPPADLTVA</sequence>
<dbReference type="EMBL" id="MOMC01000076">
    <property type="protein sequence ID" value="ONH23986.1"/>
    <property type="molecule type" value="Genomic_DNA"/>
</dbReference>
<gene>
    <name evidence="2" type="ORF">BL253_31405</name>
</gene>
<evidence type="ECO:0000313" key="2">
    <source>
        <dbReference type="EMBL" id="ONH23986.1"/>
    </source>
</evidence>
<dbReference type="Pfam" id="PF14907">
    <property type="entry name" value="NTP_transf_5"/>
    <property type="match status" value="1"/>
</dbReference>
<accession>A0A1V2I1W9</accession>